<evidence type="ECO:0000256" key="6">
    <source>
        <dbReference type="SAM" id="MobiDB-lite"/>
    </source>
</evidence>
<feature type="compositionally biased region" description="Low complexity" evidence="6">
    <location>
        <begin position="20"/>
        <end position="33"/>
    </location>
</feature>
<feature type="domain" description="PNT" evidence="8">
    <location>
        <begin position="205"/>
        <end position="293"/>
    </location>
</feature>
<dbReference type="InterPro" id="IPR036388">
    <property type="entry name" value="WH-like_DNA-bd_sf"/>
</dbReference>
<reference evidence="9 10" key="1">
    <citation type="submission" date="2024-11" db="EMBL/GenBank/DDBJ databases">
        <title>Chromosome-level genome assembly of the freshwater bivalve Anodonta woodiana.</title>
        <authorList>
            <person name="Chen X."/>
        </authorList>
    </citation>
    <scope>NUCLEOTIDE SEQUENCE [LARGE SCALE GENOMIC DNA]</scope>
    <source>
        <strain evidence="9">MN2024</strain>
        <tissue evidence="9">Gills</tissue>
    </source>
</reference>
<dbReference type="GO" id="GO:0005634">
    <property type="term" value="C:nucleus"/>
    <property type="evidence" value="ECO:0007669"/>
    <property type="project" value="UniProtKB-SubCell"/>
</dbReference>
<evidence type="ECO:0000313" key="10">
    <source>
        <dbReference type="Proteomes" id="UP001634394"/>
    </source>
</evidence>
<organism evidence="9 10">
    <name type="scientific">Sinanodonta woodiana</name>
    <name type="common">Chinese pond mussel</name>
    <name type="synonym">Anodonta woodiana</name>
    <dbReference type="NCBI Taxonomy" id="1069815"/>
    <lineage>
        <taxon>Eukaryota</taxon>
        <taxon>Metazoa</taxon>
        <taxon>Spiralia</taxon>
        <taxon>Lophotrochozoa</taxon>
        <taxon>Mollusca</taxon>
        <taxon>Bivalvia</taxon>
        <taxon>Autobranchia</taxon>
        <taxon>Heteroconchia</taxon>
        <taxon>Palaeoheterodonta</taxon>
        <taxon>Unionida</taxon>
        <taxon>Unionoidea</taxon>
        <taxon>Unionidae</taxon>
        <taxon>Unioninae</taxon>
        <taxon>Sinanodonta</taxon>
    </lineage>
</organism>
<gene>
    <name evidence="9" type="ORF">ACJMK2_009709</name>
</gene>
<dbReference type="AlphaFoldDB" id="A0ABD3VD19"/>
<dbReference type="InterPro" id="IPR003118">
    <property type="entry name" value="Pointed_dom"/>
</dbReference>
<dbReference type="SMART" id="SM00413">
    <property type="entry name" value="ETS"/>
    <property type="match status" value="1"/>
</dbReference>
<dbReference type="Gene3D" id="1.10.150.50">
    <property type="entry name" value="Transcription Factor, Ets-1"/>
    <property type="match status" value="1"/>
</dbReference>
<keyword evidence="4 5" id="KW-0539">Nucleus</keyword>
<dbReference type="GO" id="GO:0003677">
    <property type="term" value="F:DNA binding"/>
    <property type="evidence" value="ECO:0007669"/>
    <property type="project" value="UniProtKB-KW"/>
</dbReference>
<proteinExistence type="inferred from homology"/>
<dbReference type="Pfam" id="PF00178">
    <property type="entry name" value="Ets"/>
    <property type="match status" value="1"/>
</dbReference>
<keyword evidence="3 5" id="KW-0238">DNA-binding</keyword>
<accession>A0ABD3VD19</accession>
<dbReference type="PRINTS" id="PR00454">
    <property type="entry name" value="ETSDOMAIN"/>
</dbReference>
<evidence type="ECO:0000256" key="3">
    <source>
        <dbReference type="ARBA" id="ARBA00023125"/>
    </source>
</evidence>
<evidence type="ECO:0000259" key="8">
    <source>
        <dbReference type="PROSITE" id="PS51433"/>
    </source>
</evidence>
<evidence type="ECO:0000256" key="1">
    <source>
        <dbReference type="ARBA" id="ARBA00004123"/>
    </source>
</evidence>
<dbReference type="Pfam" id="PF02198">
    <property type="entry name" value="SAM_PNT"/>
    <property type="match status" value="1"/>
</dbReference>
<protein>
    <submittedName>
        <fullName evidence="9">Uncharacterized protein</fullName>
    </submittedName>
</protein>
<dbReference type="PANTHER" id="PTHR11849">
    <property type="entry name" value="ETS"/>
    <property type="match status" value="1"/>
</dbReference>
<evidence type="ECO:0000259" key="7">
    <source>
        <dbReference type="PROSITE" id="PS50061"/>
    </source>
</evidence>
<dbReference type="Gene3D" id="1.10.10.10">
    <property type="entry name" value="Winged helix-like DNA-binding domain superfamily/Winged helix DNA-binding domain"/>
    <property type="match status" value="1"/>
</dbReference>
<comment type="similarity">
    <text evidence="2 5">Belongs to the ETS family.</text>
</comment>
<dbReference type="FunFam" id="1.10.10.10:FF:000039">
    <property type="entry name" value="Friend leukemia integration 1 transcription factor"/>
    <property type="match status" value="1"/>
</dbReference>
<feature type="compositionally biased region" description="Basic and acidic residues" evidence="6">
    <location>
        <begin position="1"/>
        <end position="11"/>
    </location>
</feature>
<dbReference type="PROSITE" id="PS00346">
    <property type="entry name" value="ETS_DOMAIN_2"/>
    <property type="match status" value="1"/>
</dbReference>
<keyword evidence="10" id="KW-1185">Reference proteome</keyword>
<dbReference type="PROSITE" id="PS50061">
    <property type="entry name" value="ETS_DOMAIN_3"/>
    <property type="match status" value="1"/>
</dbReference>
<dbReference type="PROSITE" id="PS00345">
    <property type="entry name" value="ETS_DOMAIN_1"/>
    <property type="match status" value="1"/>
</dbReference>
<dbReference type="SUPFAM" id="SSF46785">
    <property type="entry name" value="Winged helix' DNA-binding domain"/>
    <property type="match status" value="1"/>
</dbReference>
<dbReference type="Proteomes" id="UP001634394">
    <property type="component" value="Unassembled WGS sequence"/>
</dbReference>
<dbReference type="PROSITE" id="PS51433">
    <property type="entry name" value="PNT"/>
    <property type="match status" value="1"/>
</dbReference>
<dbReference type="InterPro" id="IPR000418">
    <property type="entry name" value="Ets_dom"/>
</dbReference>
<dbReference type="EMBL" id="JBJQND010000012">
    <property type="protein sequence ID" value="KAL3859490.1"/>
    <property type="molecule type" value="Genomic_DNA"/>
</dbReference>
<dbReference type="InterPro" id="IPR046328">
    <property type="entry name" value="ETS_fam"/>
</dbReference>
<feature type="domain" description="ETS" evidence="7">
    <location>
        <begin position="386"/>
        <end position="466"/>
    </location>
</feature>
<comment type="subcellular location">
    <subcellularLocation>
        <location evidence="1 5">Nucleus</location>
    </subcellularLocation>
</comment>
<dbReference type="SMART" id="SM00251">
    <property type="entry name" value="SAM_PNT"/>
    <property type="match status" value="1"/>
</dbReference>
<evidence type="ECO:0000256" key="2">
    <source>
        <dbReference type="ARBA" id="ARBA00005562"/>
    </source>
</evidence>
<dbReference type="InterPro" id="IPR013761">
    <property type="entry name" value="SAM/pointed_sf"/>
</dbReference>
<comment type="caution">
    <text evidence="9">The sequence shown here is derived from an EMBL/GenBank/DDBJ whole genome shotgun (WGS) entry which is preliminary data.</text>
</comment>
<feature type="region of interest" description="Disordered" evidence="6">
    <location>
        <begin position="1"/>
        <end position="73"/>
    </location>
</feature>
<sequence length="556" mass="62061">MDPSEHQEIHSESPPSQGNSSETASSSEEAPPAYDVVETSQASLCAPSTCTPTHVISEEDREKSTIKTEPMVQNPGPGAWGVYTTSGSGLENADYAQMQHPIHYGGVYSSTSANFGSMGISVGNVGFQPERHGFGDPMLPRVSEIEELSPFDSPAFNPATATNPYGSGVKNEHEPFNLTCPRPPESLDPHMKGFHETAMESSQIFQQSINQNKRRKVYVPEDPLKWKNIHVQAWLEWAIDEYNLRDVIDVSKFPSLDGKELCRMSREDFVRCLGPYEAADRLMSHLTYLRETCGRERNSPLVHANSNITSYTHNSGGSCINVKPESGYSRPWPSQTSPNQVYHHPVPFSGMVKTGFENGSSQWKQDPYQLLGPISARFSSSGSGQIQLWQFLLELLSDSRNAHCITWEGTNGEFKLVDPDEVARKWGERKSKPNMNYDKLSRALRYYYDKNIMTKVHGKRYAYKFDFVGLQQAMQPTTPDPAAYRYQQDMFMSAAGYNPSKLLMSAHAPMPATTSPGLFGTTPPYWATPANNLFPSISNHVMSHHAASHLPSHYYP</sequence>
<feature type="compositionally biased region" description="Basic and acidic residues" evidence="6">
    <location>
        <begin position="56"/>
        <end position="66"/>
    </location>
</feature>
<dbReference type="PANTHER" id="PTHR11849:SF304">
    <property type="entry name" value="DNA-BINDING PROTEIN D-ETS-3"/>
    <property type="match status" value="1"/>
</dbReference>
<evidence type="ECO:0000256" key="5">
    <source>
        <dbReference type="RuleBase" id="RU004019"/>
    </source>
</evidence>
<evidence type="ECO:0000256" key="4">
    <source>
        <dbReference type="ARBA" id="ARBA00023242"/>
    </source>
</evidence>
<evidence type="ECO:0000313" key="9">
    <source>
        <dbReference type="EMBL" id="KAL3859490.1"/>
    </source>
</evidence>
<dbReference type="InterPro" id="IPR036390">
    <property type="entry name" value="WH_DNA-bd_sf"/>
</dbReference>
<dbReference type="SUPFAM" id="SSF47769">
    <property type="entry name" value="SAM/Pointed domain"/>
    <property type="match status" value="1"/>
</dbReference>
<name>A0ABD3VD19_SINWO</name>
<feature type="compositionally biased region" description="Polar residues" evidence="6">
    <location>
        <begin position="38"/>
        <end position="54"/>
    </location>
</feature>